<evidence type="ECO:0000256" key="3">
    <source>
        <dbReference type="ARBA" id="ARBA00022475"/>
    </source>
</evidence>
<organism evidence="17 18">
    <name type="scientific">Bordetella genomosp. 5</name>
    <dbReference type="NCBI Taxonomy" id="1395608"/>
    <lineage>
        <taxon>Bacteria</taxon>
        <taxon>Pseudomonadati</taxon>
        <taxon>Pseudomonadota</taxon>
        <taxon>Betaproteobacteria</taxon>
        <taxon>Burkholderiales</taxon>
        <taxon>Alcaligenaceae</taxon>
        <taxon>Bordetella</taxon>
    </lineage>
</organism>
<feature type="compositionally biased region" description="Basic residues" evidence="14">
    <location>
        <begin position="1"/>
        <end position="13"/>
    </location>
</feature>
<keyword evidence="2" id="KW-0813">Transport</keyword>
<evidence type="ECO:0000256" key="10">
    <source>
        <dbReference type="ARBA" id="ARBA00023136"/>
    </source>
</evidence>
<protein>
    <recommendedName>
        <fullName evidence="13">Pyoverdine export ATP-binding/permease protein PvdT</fullName>
    </recommendedName>
</protein>
<evidence type="ECO:0000256" key="2">
    <source>
        <dbReference type="ARBA" id="ARBA00022448"/>
    </source>
</evidence>
<dbReference type="EMBL" id="NEVP01000010">
    <property type="protein sequence ID" value="OZI48130.1"/>
    <property type="molecule type" value="Genomic_DNA"/>
</dbReference>
<dbReference type="InterPro" id="IPR025857">
    <property type="entry name" value="MacB_PCD"/>
</dbReference>
<dbReference type="Pfam" id="PF12704">
    <property type="entry name" value="MacB_PCD"/>
    <property type="match status" value="1"/>
</dbReference>
<dbReference type="GO" id="GO:0046677">
    <property type="term" value="P:response to antibiotic"/>
    <property type="evidence" value="ECO:0007669"/>
    <property type="project" value="UniProtKB-KW"/>
</dbReference>
<keyword evidence="5 15" id="KW-0812">Transmembrane</keyword>
<keyword evidence="3" id="KW-1003">Cell membrane</keyword>
<evidence type="ECO:0000313" key="17">
    <source>
        <dbReference type="EMBL" id="OZI48130.1"/>
    </source>
</evidence>
<evidence type="ECO:0000256" key="15">
    <source>
        <dbReference type="SAM" id="Phobius"/>
    </source>
</evidence>
<gene>
    <name evidence="17" type="ORF">CAL25_17310</name>
</gene>
<keyword evidence="4" id="KW-0997">Cell inner membrane</keyword>
<dbReference type="InterPro" id="IPR017871">
    <property type="entry name" value="ABC_transporter-like_CS"/>
</dbReference>
<comment type="caution">
    <text evidence="17">The sequence shown here is derived from an EMBL/GenBank/DDBJ whole genome shotgun (WGS) entry which is preliminary data.</text>
</comment>
<keyword evidence="8" id="KW-1278">Translocase</keyword>
<dbReference type="GO" id="GO:0005524">
    <property type="term" value="F:ATP binding"/>
    <property type="evidence" value="ECO:0007669"/>
    <property type="project" value="UniProtKB-KW"/>
</dbReference>
<evidence type="ECO:0000256" key="9">
    <source>
        <dbReference type="ARBA" id="ARBA00022989"/>
    </source>
</evidence>
<dbReference type="Proteomes" id="UP000216913">
    <property type="component" value="Unassembled WGS sequence"/>
</dbReference>
<dbReference type="CDD" id="cd03255">
    <property type="entry name" value="ABC_MJ0796_LolCDE_FtsE"/>
    <property type="match status" value="1"/>
</dbReference>
<keyword evidence="7" id="KW-0067">ATP-binding</keyword>
<evidence type="ECO:0000259" key="16">
    <source>
        <dbReference type="PROSITE" id="PS50893"/>
    </source>
</evidence>
<evidence type="ECO:0000256" key="1">
    <source>
        <dbReference type="ARBA" id="ARBA00004429"/>
    </source>
</evidence>
<dbReference type="PANTHER" id="PTHR30572:SF14">
    <property type="entry name" value="MACROLIDE EXPORT ATP-BINDING_PERMEASE PROTEIN MACB"/>
    <property type="match status" value="1"/>
</dbReference>
<dbReference type="InterPro" id="IPR003439">
    <property type="entry name" value="ABC_transporter-like_ATP-bd"/>
</dbReference>
<dbReference type="GO" id="GO:0016887">
    <property type="term" value="F:ATP hydrolysis activity"/>
    <property type="evidence" value="ECO:0007669"/>
    <property type="project" value="InterPro"/>
</dbReference>
<sequence>MGRSPCRARRGRARGAGPAARRARRGRGRGAGTMTRSVARGSAPALIEMDAVSRWHDTAAGRSIVLDRFSLRIRAGEMVAIRGASGSGKSTLLHILGGLDFPSSGSYRIHGHDVGGMAPDALAAIRSRLFGFVFQRYHLIPHLTALENVCVPLSYAGAGRAEAERMARDRLVQVGLHDRLHYRPAQLSGGQQQRVGIARALANGGSVIFADEPTGALDARSGAQIMDILCALHAAGHTVVIVTHDAGVAARAARVIEIEDGRMVSDIRTDAAAGATPPGAAHAGGVRPDSPLRRRAGILRLALREAARILIRVPLRSALTMLGIAIGVGAVASVVAVGQGSRDKVLRNISSLGANTIEVAAGSGLGDLDSRGRRPLSSRDAALLVEQTRIDAATPVTSASATVRAGRASLQVAVLGVSEDFPEVYARRMLEGAFFGRAAVAAAAPVVVIDQNLRERLFPPGISVLGRQIMVGPMALTIVGVERSSDGVADSRAVLQAYVPHTSVGLRLDKAQHMMIAVRVPPGVPNRLAQAGIFDVLRTSRGAQDFYTRSLEQIQIAVAKAARTFSLMILAIAAVSLVVGGIGVMNMMLVSVYERTHEIGVRMALGARAADVLTQFLTEALVLCALGGVAGVAVSVAFRVLLPVFLPEVPVVFSWPSVAAGLLCSSVIGLVFGYAPARRASRLRPVDALANE</sequence>
<keyword evidence="11" id="KW-0046">Antibiotic resistance</keyword>
<accession>A0A261TGF7</accession>
<evidence type="ECO:0000256" key="5">
    <source>
        <dbReference type="ARBA" id="ARBA00022692"/>
    </source>
</evidence>
<dbReference type="InterPro" id="IPR003838">
    <property type="entry name" value="ABC3_permease_C"/>
</dbReference>
<evidence type="ECO:0000256" key="12">
    <source>
        <dbReference type="ARBA" id="ARBA00038388"/>
    </source>
</evidence>
<dbReference type="GO" id="GO:0005886">
    <property type="term" value="C:plasma membrane"/>
    <property type="evidence" value="ECO:0007669"/>
    <property type="project" value="UniProtKB-SubCell"/>
</dbReference>
<feature type="domain" description="ABC transporter" evidence="16">
    <location>
        <begin position="47"/>
        <end position="285"/>
    </location>
</feature>
<dbReference type="PANTHER" id="PTHR30572">
    <property type="entry name" value="MEMBRANE COMPONENT OF TRANSPORTER-RELATED"/>
    <property type="match status" value="1"/>
</dbReference>
<feature type="transmembrane region" description="Helical" evidence="15">
    <location>
        <begin position="653"/>
        <end position="675"/>
    </location>
</feature>
<dbReference type="FunFam" id="3.40.50.300:FF:000032">
    <property type="entry name" value="Export ABC transporter ATP-binding protein"/>
    <property type="match status" value="1"/>
</dbReference>
<feature type="transmembrane region" description="Helical" evidence="15">
    <location>
        <begin position="620"/>
        <end position="641"/>
    </location>
</feature>
<comment type="subcellular location">
    <subcellularLocation>
        <location evidence="1">Cell inner membrane</location>
        <topology evidence="1">Multi-pass membrane protein</topology>
    </subcellularLocation>
</comment>
<proteinExistence type="inferred from homology"/>
<keyword evidence="6" id="KW-0547">Nucleotide-binding</keyword>
<evidence type="ECO:0000256" key="4">
    <source>
        <dbReference type="ARBA" id="ARBA00022519"/>
    </source>
</evidence>
<dbReference type="Pfam" id="PF00005">
    <property type="entry name" value="ABC_tran"/>
    <property type="match status" value="1"/>
</dbReference>
<feature type="transmembrane region" description="Helical" evidence="15">
    <location>
        <begin position="565"/>
        <end position="593"/>
    </location>
</feature>
<dbReference type="InterPro" id="IPR027417">
    <property type="entry name" value="P-loop_NTPase"/>
</dbReference>
<dbReference type="InterPro" id="IPR017911">
    <property type="entry name" value="MacB-like_ATP-bd"/>
</dbReference>
<dbReference type="PROSITE" id="PS50893">
    <property type="entry name" value="ABC_TRANSPORTER_2"/>
    <property type="match status" value="1"/>
</dbReference>
<evidence type="ECO:0000256" key="7">
    <source>
        <dbReference type="ARBA" id="ARBA00022840"/>
    </source>
</evidence>
<dbReference type="OrthoDB" id="4814201at2"/>
<comment type="similarity">
    <text evidence="12">Belongs to the ABC transporter superfamily. Macrolide exporter (TC 3.A.1.122) family.</text>
</comment>
<reference evidence="17 18" key="1">
    <citation type="submission" date="2017-05" db="EMBL/GenBank/DDBJ databases">
        <title>Complete and WGS of Bordetella genogroups.</title>
        <authorList>
            <person name="Spilker T."/>
            <person name="LiPuma J."/>
        </authorList>
    </citation>
    <scope>NUCLEOTIDE SEQUENCE [LARGE SCALE GENOMIC DNA]</scope>
    <source>
        <strain evidence="17 18">AU10456</strain>
    </source>
</reference>
<dbReference type="AlphaFoldDB" id="A0A261TGF7"/>
<evidence type="ECO:0000256" key="13">
    <source>
        <dbReference type="ARBA" id="ARBA00041199"/>
    </source>
</evidence>
<dbReference type="Gene3D" id="3.40.50.300">
    <property type="entry name" value="P-loop containing nucleotide triphosphate hydrolases"/>
    <property type="match status" value="1"/>
</dbReference>
<dbReference type="PROSITE" id="PS00211">
    <property type="entry name" value="ABC_TRANSPORTER_1"/>
    <property type="match status" value="1"/>
</dbReference>
<dbReference type="InterPro" id="IPR003593">
    <property type="entry name" value="AAA+_ATPase"/>
</dbReference>
<evidence type="ECO:0000256" key="11">
    <source>
        <dbReference type="ARBA" id="ARBA00023251"/>
    </source>
</evidence>
<evidence type="ECO:0000313" key="18">
    <source>
        <dbReference type="Proteomes" id="UP000216913"/>
    </source>
</evidence>
<name>A0A261TGF7_9BORD</name>
<keyword evidence="9 15" id="KW-1133">Transmembrane helix</keyword>
<dbReference type="Pfam" id="PF02687">
    <property type="entry name" value="FtsX"/>
    <property type="match status" value="1"/>
</dbReference>
<dbReference type="SUPFAM" id="SSF52540">
    <property type="entry name" value="P-loop containing nucleoside triphosphate hydrolases"/>
    <property type="match status" value="1"/>
</dbReference>
<evidence type="ECO:0000256" key="8">
    <source>
        <dbReference type="ARBA" id="ARBA00022967"/>
    </source>
</evidence>
<keyword evidence="18" id="KW-1185">Reference proteome</keyword>
<dbReference type="InterPro" id="IPR050250">
    <property type="entry name" value="Macrolide_Exporter_MacB"/>
</dbReference>
<evidence type="ECO:0000256" key="14">
    <source>
        <dbReference type="SAM" id="MobiDB-lite"/>
    </source>
</evidence>
<keyword evidence="10 15" id="KW-0472">Membrane</keyword>
<dbReference type="GO" id="GO:0022857">
    <property type="term" value="F:transmembrane transporter activity"/>
    <property type="evidence" value="ECO:0007669"/>
    <property type="project" value="UniProtKB-ARBA"/>
</dbReference>
<feature type="region of interest" description="Disordered" evidence="14">
    <location>
        <begin position="1"/>
        <end position="38"/>
    </location>
</feature>
<dbReference type="SMART" id="SM00382">
    <property type="entry name" value="AAA"/>
    <property type="match status" value="1"/>
</dbReference>
<evidence type="ECO:0000256" key="6">
    <source>
        <dbReference type="ARBA" id="ARBA00022741"/>
    </source>
</evidence>
<dbReference type="GO" id="GO:0098796">
    <property type="term" value="C:membrane protein complex"/>
    <property type="evidence" value="ECO:0007669"/>
    <property type="project" value="UniProtKB-ARBA"/>
</dbReference>